<evidence type="ECO:0000256" key="10">
    <source>
        <dbReference type="ARBA" id="ARBA00023002"/>
    </source>
</evidence>
<gene>
    <name evidence="16" type="primary">ribD</name>
    <name evidence="16" type="ORF">GH807_12085</name>
</gene>
<evidence type="ECO:0000256" key="12">
    <source>
        <dbReference type="ARBA" id="ARBA00049861"/>
    </source>
</evidence>
<dbReference type="Pfam" id="PF00383">
    <property type="entry name" value="dCMP_cyt_deam_1"/>
    <property type="match status" value="1"/>
</dbReference>
<dbReference type="EC" id="3.5.4.26" evidence="14"/>
<dbReference type="Gene3D" id="3.40.430.10">
    <property type="entry name" value="Dihydrofolate Reductase, subunit A"/>
    <property type="match status" value="1"/>
</dbReference>
<evidence type="ECO:0000256" key="2">
    <source>
        <dbReference type="ARBA" id="ARBA00004882"/>
    </source>
</evidence>
<evidence type="ECO:0000259" key="15">
    <source>
        <dbReference type="PROSITE" id="PS51747"/>
    </source>
</evidence>
<protein>
    <recommendedName>
        <fullName evidence="14">Riboflavin biosynthesis protein RibD</fullName>
    </recommendedName>
    <domain>
        <recommendedName>
            <fullName evidence="14">Diaminohydroxyphosphoribosylaminopyrimidine deaminase</fullName>
            <shortName evidence="14">DRAP deaminase</shortName>
            <ecNumber evidence="14">3.5.4.26</ecNumber>
        </recommendedName>
        <alternativeName>
            <fullName evidence="14">Riboflavin-specific deaminase</fullName>
        </alternativeName>
    </domain>
    <domain>
        <recommendedName>
            <fullName evidence="14">5-amino-6-(5-phosphoribosylamino)uracil reductase</fullName>
            <ecNumber evidence="14">1.1.1.193</ecNumber>
        </recommendedName>
        <alternativeName>
            <fullName evidence="14">HTP reductase</fullName>
        </alternativeName>
    </domain>
</protein>
<comment type="pathway">
    <text evidence="2 14">Cofactor biosynthesis; riboflavin biosynthesis; 5-amino-6-(D-ribitylamino)uracil from GTP: step 2/4.</text>
</comment>
<dbReference type="InterPro" id="IPR004794">
    <property type="entry name" value="Eubact_RibD"/>
</dbReference>
<keyword evidence="10 14" id="KW-0560">Oxidoreductase</keyword>
<dbReference type="Pfam" id="PF01872">
    <property type="entry name" value="RibD_C"/>
    <property type="match status" value="1"/>
</dbReference>
<evidence type="ECO:0000313" key="16">
    <source>
        <dbReference type="EMBL" id="MBC3797783.1"/>
    </source>
</evidence>
<keyword evidence="7 14" id="KW-0479">Metal-binding</keyword>
<evidence type="ECO:0000256" key="5">
    <source>
        <dbReference type="ARBA" id="ARBA00007417"/>
    </source>
</evidence>
<keyword evidence="6 14" id="KW-0686">Riboflavin biosynthesis</keyword>
<dbReference type="PANTHER" id="PTHR38011:SF7">
    <property type="entry name" value="2,5-DIAMINO-6-RIBOSYLAMINO-4(3H)-PYRIMIDINONE 5'-PHOSPHATE REDUCTASE"/>
    <property type="match status" value="1"/>
</dbReference>
<proteinExistence type="inferred from homology"/>
<dbReference type="RefSeq" id="WP_148604843.1">
    <property type="nucleotide sequence ID" value="NZ_RXYB01000016.1"/>
</dbReference>
<dbReference type="InterPro" id="IPR002734">
    <property type="entry name" value="RibDG_C"/>
</dbReference>
<name>A0ABR6WMP8_9FIRM</name>
<dbReference type="PANTHER" id="PTHR38011">
    <property type="entry name" value="DIHYDROFOLATE REDUCTASE FAMILY PROTEIN (AFU_ORTHOLOGUE AFUA_8G06820)"/>
    <property type="match status" value="1"/>
</dbReference>
<evidence type="ECO:0000256" key="3">
    <source>
        <dbReference type="ARBA" id="ARBA00004910"/>
    </source>
</evidence>
<comment type="catalytic activity">
    <reaction evidence="13 14">
        <text>2,5-diamino-6-hydroxy-4-(5-phosphoribosylamino)-pyrimidine + H2O + H(+) = 5-amino-6-(5-phospho-D-ribosylamino)uracil + NH4(+)</text>
        <dbReference type="Rhea" id="RHEA:21868"/>
        <dbReference type="ChEBI" id="CHEBI:15377"/>
        <dbReference type="ChEBI" id="CHEBI:15378"/>
        <dbReference type="ChEBI" id="CHEBI:28938"/>
        <dbReference type="ChEBI" id="CHEBI:58453"/>
        <dbReference type="ChEBI" id="CHEBI:58614"/>
        <dbReference type="EC" id="3.5.4.26"/>
    </reaction>
</comment>
<accession>A0ABR6WMP8</accession>
<dbReference type="SUPFAM" id="SSF53927">
    <property type="entry name" value="Cytidine deaminase-like"/>
    <property type="match status" value="1"/>
</dbReference>
<dbReference type="GO" id="GO:0008835">
    <property type="term" value="F:diaminohydroxyphosphoribosylaminopyrimidine deaminase activity"/>
    <property type="evidence" value="ECO:0007669"/>
    <property type="project" value="UniProtKB-EC"/>
</dbReference>
<feature type="domain" description="CMP/dCMP-type deaminase" evidence="15">
    <location>
        <begin position="2"/>
        <end position="123"/>
    </location>
</feature>
<dbReference type="InterPro" id="IPR016192">
    <property type="entry name" value="APOBEC/CMP_deaminase_Zn-bd"/>
</dbReference>
<sequence>MENHQKYMQMAIILAKKGRGLVNPNPLVGAVIVKDDLIIGRGYHQKYGELHAERNALASCTQSPEGATLYVNLEPCCHTGKTPPCTEAIIQSKIARVVVGAMDPNPRVGGKGIEILRKNGITVITDVLEEECRELNEVFFHYIQNGTPYVVMKYAMTLDGKIATYSGKSQWITGELARAQVHQLRNEYKGIMIGVNTVIKDDPLLTCRIEEGRNPSRIICDTHLRTPITAKIVESASEIPTYIGTCSRDEKKMDQFRKKGCRLLPVPQKNEHLNLNDLIHQLGQKKIDGILLEGGGTLNYSALKSGIVDKLQVYIAPKIFGGATAISPVEGQGIEDPSEAFHFKDRKIKILGDDICLEYYKR</sequence>
<dbReference type="InterPro" id="IPR016193">
    <property type="entry name" value="Cytidine_deaminase-like"/>
</dbReference>
<dbReference type="Proteomes" id="UP000653358">
    <property type="component" value="Unassembled WGS sequence"/>
</dbReference>
<evidence type="ECO:0000256" key="14">
    <source>
        <dbReference type="PIRNR" id="PIRNR006769"/>
    </source>
</evidence>
<dbReference type="SUPFAM" id="SSF53597">
    <property type="entry name" value="Dihydrofolate reductase-like"/>
    <property type="match status" value="1"/>
</dbReference>
<dbReference type="InterPro" id="IPR002125">
    <property type="entry name" value="CMP_dCMP_dom"/>
</dbReference>
<evidence type="ECO:0000256" key="4">
    <source>
        <dbReference type="ARBA" id="ARBA00005259"/>
    </source>
</evidence>
<keyword evidence="14 16" id="KW-0378">Hydrolase</keyword>
<evidence type="ECO:0000256" key="8">
    <source>
        <dbReference type="ARBA" id="ARBA00022833"/>
    </source>
</evidence>
<reference evidence="16 17" key="1">
    <citation type="journal article" date="2020" name="mSystems">
        <title>Defining Genomic and Predicted Metabolic Features of the Acetobacterium Genus.</title>
        <authorList>
            <person name="Ross D.E."/>
            <person name="Marshall C.W."/>
            <person name="Gulliver D."/>
            <person name="May H.D."/>
            <person name="Norman R.S."/>
        </authorList>
    </citation>
    <scope>NUCLEOTIDE SEQUENCE [LARGE SCALE GENOMIC DNA]</scope>
    <source>
        <strain evidence="16 17">DSM 9173</strain>
    </source>
</reference>
<dbReference type="CDD" id="cd01284">
    <property type="entry name" value="Riboflavin_deaminase-reductase"/>
    <property type="match status" value="1"/>
</dbReference>
<keyword evidence="11" id="KW-0511">Multifunctional enzyme</keyword>
<comment type="similarity">
    <text evidence="5 14">In the C-terminal section; belongs to the HTP reductase family.</text>
</comment>
<evidence type="ECO:0000256" key="9">
    <source>
        <dbReference type="ARBA" id="ARBA00022857"/>
    </source>
</evidence>
<dbReference type="PIRSF" id="PIRSF006769">
    <property type="entry name" value="RibD"/>
    <property type="match status" value="1"/>
</dbReference>
<evidence type="ECO:0000256" key="6">
    <source>
        <dbReference type="ARBA" id="ARBA00022619"/>
    </source>
</evidence>
<evidence type="ECO:0000256" key="7">
    <source>
        <dbReference type="ARBA" id="ARBA00022723"/>
    </source>
</evidence>
<dbReference type="InterPro" id="IPR011549">
    <property type="entry name" value="RibD_C"/>
</dbReference>
<dbReference type="PROSITE" id="PS51747">
    <property type="entry name" value="CYT_DCMP_DEAMINASES_2"/>
    <property type="match status" value="1"/>
</dbReference>
<dbReference type="InterPro" id="IPR024072">
    <property type="entry name" value="DHFR-like_dom_sf"/>
</dbReference>
<comment type="catalytic activity">
    <reaction evidence="12 14">
        <text>5-amino-6-(5-phospho-D-ribitylamino)uracil + NADP(+) = 5-amino-6-(5-phospho-D-ribosylamino)uracil + NADPH + H(+)</text>
        <dbReference type="Rhea" id="RHEA:17845"/>
        <dbReference type="ChEBI" id="CHEBI:15378"/>
        <dbReference type="ChEBI" id="CHEBI:57783"/>
        <dbReference type="ChEBI" id="CHEBI:58349"/>
        <dbReference type="ChEBI" id="CHEBI:58421"/>
        <dbReference type="ChEBI" id="CHEBI:58453"/>
        <dbReference type="EC" id="1.1.1.193"/>
    </reaction>
</comment>
<evidence type="ECO:0000256" key="13">
    <source>
        <dbReference type="ARBA" id="ARBA00049886"/>
    </source>
</evidence>
<dbReference type="NCBIfam" id="TIGR00227">
    <property type="entry name" value="ribD_Cterm"/>
    <property type="match status" value="1"/>
</dbReference>
<dbReference type="GO" id="GO:0008703">
    <property type="term" value="F:5-amino-6-(5-phosphoribosylamino)uracil reductase activity"/>
    <property type="evidence" value="ECO:0007669"/>
    <property type="project" value="UniProtKB-EC"/>
</dbReference>
<keyword evidence="9 14" id="KW-0521">NADP</keyword>
<comment type="pathway">
    <text evidence="3 14">Cofactor biosynthesis; riboflavin biosynthesis; 5-amino-6-(D-ribitylamino)uracil from GTP: step 3/4.</text>
</comment>
<comment type="similarity">
    <text evidence="4 14">In the N-terminal section; belongs to the cytidine and deoxycytidylate deaminase family.</text>
</comment>
<evidence type="ECO:0000256" key="1">
    <source>
        <dbReference type="ARBA" id="ARBA00002151"/>
    </source>
</evidence>
<organism evidence="16 17">
    <name type="scientific">Acetobacterium tundrae</name>
    <dbReference type="NCBI Taxonomy" id="132932"/>
    <lineage>
        <taxon>Bacteria</taxon>
        <taxon>Bacillati</taxon>
        <taxon>Bacillota</taxon>
        <taxon>Clostridia</taxon>
        <taxon>Eubacteriales</taxon>
        <taxon>Eubacteriaceae</taxon>
        <taxon>Acetobacterium</taxon>
    </lineage>
</organism>
<dbReference type="EMBL" id="WJBB01000015">
    <property type="protein sequence ID" value="MBC3797783.1"/>
    <property type="molecule type" value="Genomic_DNA"/>
</dbReference>
<dbReference type="NCBIfam" id="TIGR00326">
    <property type="entry name" value="eubact_ribD"/>
    <property type="match status" value="1"/>
</dbReference>
<comment type="cofactor">
    <cofactor evidence="14">
        <name>Zn(2+)</name>
        <dbReference type="ChEBI" id="CHEBI:29105"/>
    </cofactor>
    <text evidence="14">Binds 1 zinc ion.</text>
</comment>
<keyword evidence="8 14" id="KW-0862">Zinc</keyword>
<dbReference type="Gene3D" id="3.40.140.10">
    <property type="entry name" value="Cytidine Deaminase, domain 2"/>
    <property type="match status" value="1"/>
</dbReference>
<comment type="function">
    <text evidence="1 14">Converts 2,5-diamino-6-(ribosylamino)-4(3h)-pyrimidinone 5'-phosphate into 5-amino-6-(ribosylamino)-2,4(1h,3h)-pyrimidinedione 5'-phosphate.</text>
</comment>
<dbReference type="EC" id="1.1.1.193" evidence="14"/>
<dbReference type="InterPro" id="IPR050765">
    <property type="entry name" value="Riboflavin_Biosynth_HTPR"/>
</dbReference>
<keyword evidence="17" id="KW-1185">Reference proteome</keyword>
<dbReference type="PROSITE" id="PS00903">
    <property type="entry name" value="CYT_DCMP_DEAMINASES_1"/>
    <property type="match status" value="1"/>
</dbReference>
<evidence type="ECO:0000313" key="17">
    <source>
        <dbReference type="Proteomes" id="UP000653358"/>
    </source>
</evidence>
<evidence type="ECO:0000256" key="11">
    <source>
        <dbReference type="ARBA" id="ARBA00023268"/>
    </source>
</evidence>
<comment type="caution">
    <text evidence="16">The sequence shown here is derived from an EMBL/GenBank/DDBJ whole genome shotgun (WGS) entry which is preliminary data.</text>
</comment>